<dbReference type="EMBL" id="VSSQ01031723">
    <property type="protein sequence ID" value="MPM82737.1"/>
    <property type="molecule type" value="Genomic_DNA"/>
</dbReference>
<reference evidence="1" key="1">
    <citation type="submission" date="2019-08" db="EMBL/GenBank/DDBJ databases">
        <authorList>
            <person name="Kucharzyk K."/>
            <person name="Murdoch R.W."/>
            <person name="Higgins S."/>
            <person name="Loffler F."/>
        </authorList>
    </citation>
    <scope>NUCLEOTIDE SEQUENCE</scope>
</reference>
<sequence length="321" mass="35867">MQKPRALAVVVAADKIVLRAVRHIRSGHGNILIAGDIDPRGVILLVVHAARYRKGRNVPLAVIHHRRNVRRKNGLRVVVHRDGWVRPPEKRLRQRRTVVELNVYLQRRAVGKQRHSGHSLGAEHVFNFADGDGAASVRIFKDFAVHRVKRARTVMLRPVELDSAGNPGPGKAYEGGFDHLIVVDKIIAVRLVVGALNAPAEFRQNHDKQILIFEAERLINRVAWFVADRFDDGMRINLSRTALIDAFFKKNGVALGFSHRIGGNDDLLAPNTHPVLDLFELLALHRYCTPCTTAAYMPRDHLLRGGSLPRNDGSISSPPAR</sequence>
<proteinExistence type="predicted"/>
<comment type="caution">
    <text evidence="1">The sequence shown here is derived from an EMBL/GenBank/DDBJ whole genome shotgun (WGS) entry which is preliminary data.</text>
</comment>
<gene>
    <name evidence="1" type="ORF">SDC9_129799</name>
</gene>
<name>A0A645D0N1_9ZZZZ</name>
<dbReference type="AlphaFoldDB" id="A0A645D0N1"/>
<protein>
    <submittedName>
        <fullName evidence="1">Uncharacterized protein</fullName>
    </submittedName>
</protein>
<accession>A0A645D0N1</accession>
<organism evidence="1">
    <name type="scientific">bioreactor metagenome</name>
    <dbReference type="NCBI Taxonomy" id="1076179"/>
    <lineage>
        <taxon>unclassified sequences</taxon>
        <taxon>metagenomes</taxon>
        <taxon>ecological metagenomes</taxon>
    </lineage>
</organism>
<evidence type="ECO:0000313" key="1">
    <source>
        <dbReference type="EMBL" id="MPM82737.1"/>
    </source>
</evidence>